<evidence type="ECO:0008006" key="5">
    <source>
        <dbReference type="Google" id="ProtNLM"/>
    </source>
</evidence>
<dbReference type="Ensembl" id="ENSXMAT00000024967.1">
    <property type="protein sequence ID" value="ENSXMAP00000021768.1"/>
    <property type="gene ID" value="ENSXMAG00000023529.1"/>
</dbReference>
<proteinExistence type="predicted"/>
<protein>
    <recommendedName>
        <fullName evidence="5">DUF4371 domain-containing protein</fullName>
    </recommendedName>
</protein>
<dbReference type="SUPFAM" id="SSF53098">
    <property type="entry name" value="Ribonuclease H-like"/>
    <property type="match status" value="1"/>
</dbReference>
<feature type="domain" description="DUF4371" evidence="2">
    <location>
        <begin position="48"/>
        <end position="210"/>
    </location>
</feature>
<dbReference type="Pfam" id="PF14291">
    <property type="entry name" value="DUF4371"/>
    <property type="match status" value="1"/>
</dbReference>
<dbReference type="Proteomes" id="UP000002852">
    <property type="component" value="Unassembled WGS sequence"/>
</dbReference>
<feature type="domain" description="HAT C-terminal dimerisation" evidence="1">
    <location>
        <begin position="515"/>
        <end position="574"/>
    </location>
</feature>
<dbReference type="InterPro" id="IPR025398">
    <property type="entry name" value="DUF4371"/>
</dbReference>
<evidence type="ECO:0000259" key="2">
    <source>
        <dbReference type="Pfam" id="PF14291"/>
    </source>
</evidence>
<dbReference type="GO" id="GO:0046983">
    <property type="term" value="F:protein dimerization activity"/>
    <property type="evidence" value="ECO:0007669"/>
    <property type="project" value="InterPro"/>
</dbReference>
<reference evidence="3" key="4">
    <citation type="submission" date="2025-09" db="UniProtKB">
        <authorList>
            <consortium name="Ensembl"/>
        </authorList>
    </citation>
    <scope>IDENTIFICATION</scope>
    <source>
        <strain evidence="3">JP 163 A</strain>
    </source>
</reference>
<dbReference type="Pfam" id="PF05699">
    <property type="entry name" value="Dimer_Tnp_hAT"/>
    <property type="match status" value="1"/>
</dbReference>
<dbReference type="PANTHER" id="PTHR45749:SF37">
    <property type="entry name" value="OS05G0311600 PROTEIN"/>
    <property type="match status" value="1"/>
</dbReference>
<dbReference type="PANTHER" id="PTHR45749">
    <property type="match status" value="1"/>
</dbReference>
<dbReference type="AlphaFoldDB" id="A0A3B5PQ69"/>
<dbReference type="InterPro" id="IPR012337">
    <property type="entry name" value="RNaseH-like_sf"/>
</dbReference>
<reference evidence="4" key="1">
    <citation type="submission" date="2012-01" db="EMBL/GenBank/DDBJ databases">
        <authorList>
            <person name="Walter R."/>
            <person name="Schartl M."/>
            <person name="Warren W."/>
        </authorList>
    </citation>
    <scope>NUCLEOTIDE SEQUENCE [LARGE SCALE GENOMIC DNA]</scope>
    <source>
        <strain evidence="4">JP 163 A</strain>
    </source>
</reference>
<sequence>SRGNYRDHAEREGTKSVFQKLQFFLKHVSSNLKKIKKYIKTVAEVLLLTATQNIAQRGHRESDDSDNKGNFLAILNEIAKHDPFVQRRLDAHGNAKYTSHQIQNEILQGLAEMVQKEVIAEVKQSEVFSVLADETRDLLKKEQISLVVRYYYSGAIHDSFLHFQSAESLAAEGLTKMIVGCLEKHGLDYRNKLVGQGYDGASVMSGKHSGVAARIKNDAKFAFYVHCNAHCLNLVLVDVVKSVPEAEDFFSLLQNIYKFVTGSAVHTKWLAVQKELYPQEKPRELQRLIDVRWACRYLACRNVRDRLPAVLRLLQDISLENNSGDRKVEAKGLLAQIDFQFIALLVTFCKVLGDIKILSEMLQSSNLDLYQKSEACFGELLRDTQELVERCKISTLPLSKRQPKASSKFLDSLVMTTVGQRHSDQSNEDFNRGVFYQILDCLTAELERRFSQKNCEIMLGVQSLVPKSPLFLKEETLYAFGQTFESDLEDLKHEVHETRRLLLRREKGGLERPSTLLDFVVFLEPYKEVFHELFRLCKISVVIPVSTASYERSFSALKLIKNHLRTTIAITKLNAIINNH</sequence>
<reference evidence="3" key="3">
    <citation type="submission" date="2025-08" db="UniProtKB">
        <authorList>
            <consortium name="Ensembl"/>
        </authorList>
    </citation>
    <scope>IDENTIFICATION</scope>
    <source>
        <strain evidence="3">JP 163 A</strain>
    </source>
</reference>
<keyword evidence="4" id="KW-1185">Reference proteome</keyword>
<accession>A0A3B5PQ69</accession>
<name>A0A3B5PQ69_XIPMA</name>
<dbReference type="InParanoid" id="A0A3B5PQ69"/>
<dbReference type="STRING" id="8083.ENSXMAP00000021768"/>
<evidence type="ECO:0000313" key="3">
    <source>
        <dbReference type="Ensembl" id="ENSXMAP00000021768.1"/>
    </source>
</evidence>
<evidence type="ECO:0000259" key="1">
    <source>
        <dbReference type="Pfam" id="PF05699"/>
    </source>
</evidence>
<evidence type="ECO:0000313" key="4">
    <source>
        <dbReference type="Proteomes" id="UP000002852"/>
    </source>
</evidence>
<organism evidence="3 4">
    <name type="scientific">Xiphophorus maculatus</name>
    <name type="common">Southern platyfish</name>
    <name type="synonym">Platypoecilus maculatus</name>
    <dbReference type="NCBI Taxonomy" id="8083"/>
    <lineage>
        <taxon>Eukaryota</taxon>
        <taxon>Metazoa</taxon>
        <taxon>Chordata</taxon>
        <taxon>Craniata</taxon>
        <taxon>Vertebrata</taxon>
        <taxon>Euteleostomi</taxon>
        <taxon>Actinopterygii</taxon>
        <taxon>Neopterygii</taxon>
        <taxon>Teleostei</taxon>
        <taxon>Neoteleostei</taxon>
        <taxon>Acanthomorphata</taxon>
        <taxon>Ovalentaria</taxon>
        <taxon>Atherinomorphae</taxon>
        <taxon>Cyprinodontiformes</taxon>
        <taxon>Poeciliidae</taxon>
        <taxon>Poeciliinae</taxon>
        <taxon>Xiphophorus</taxon>
    </lineage>
</organism>
<reference evidence="4" key="2">
    <citation type="journal article" date="2013" name="Nat. Genet.">
        <title>The genome of the platyfish, Xiphophorus maculatus, provides insights into evolutionary adaptation and several complex traits.</title>
        <authorList>
            <person name="Schartl M."/>
            <person name="Walter R.B."/>
            <person name="Shen Y."/>
            <person name="Garcia T."/>
            <person name="Catchen J."/>
            <person name="Amores A."/>
            <person name="Braasch I."/>
            <person name="Chalopin D."/>
            <person name="Volff J.N."/>
            <person name="Lesch K.P."/>
            <person name="Bisazza A."/>
            <person name="Minx P."/>
            <person name="Hillier L."/>
            <person name="Wilson R.K."/>
            <person name="Fuerstenberg S."/>
            <person name="Boore J."/>
            <person name="Searle S."/>
            <person name="Postlethwait J.H."/>
            <person name="Warren W.C."/>
        </authorList>
    </citation>
    <scope>NUCLEOTIDE SEQUENCE [LARGE SCALE GENOMIC DNA]</scope>
    <source>
        <strain evidence="4">JP 163 A</strain>
    </source>
</reference>
<dbReference type="InterPro" id="IPR008906">
    <property type="entry name" value="HATC_C_dom"/>
</dbReference>
<dbReference type="GeneTree" id="ENSGT00940000154356"/>
<dbReference type="OMA" id="TIANHDK"/>